<dbReference type="SUPFAM" id="SSF117782">
    <property type="entry name" value="YbjQ-like"/>
    <property type="match status" value="1"/>
</dbReference>
<evidence type="ECO:0000313" key="4">
    <source>
        <dbReference type="Proteomes" id="UP000315440"/>
    </source>
</evidence>
<organism evidence="3 4">
    <name type="scientific">Pseudobythopirellula maris</name>
    <dbReference type="NCBI Taxonomy" id="2527991"/>
    <lineage>
        <taxon>Bacteria</taxon>
        <taxon>Pseudomonadati</taxon>
        <taxon>Planctomycetota</taxon>
        <taxon>Planctomycetia</taxon>
        <taxon>Pirellulales</taxon>
        <taxon>Lacipirellulaceae</taxon>
        <taxon>Pseudobythopirellula</taxon>
    </lineage>
</organism>
<comment type="caution">
    <text evidence="3">The sequence shown here is derived from an EMBL/GenBank/DDBJ whole genome shotgun (WGS) entry which is preliminary data.</text>
</comment>
<proteinExistence type="inferred from homology"/>
<dbReference type="InterPro" id="IPR035439">
    <property type="entry name" value="UPF0145_dom_sf"/>
</dbReference>
<dbReference type="EMBL" id="SJPQ01000004">
    <property type="protein sequence ID" value="TWT86764.1"/>
    <property type="molecule type" value="Genomic_DNA"/>
</dbReference>
<accession>A0A5C5ZHE7</accession>
<dbReference type="OrthoDB" id="9796448at2"/>
<name>A0A5C5ZHE7_9BACT</name>
<dbReference type="Pfam" id="PF01906">
    <property type="entry name" value="YbjQ_1"/>
    <property type="match status" value="1"/>
</dbReference>
<dbReference type="HAMAP" id="MF_00338">
    <property type="entry name" value="UPF0145"/>
    <property type="match status" value="1"/>
</dbReference>
<keyword evidence="4" id="KW-1185">Reference proteome</keyword>
<protein>
    <recommendedName>
        <fullName evidence="2">UPF0145 protein Mal64_35940</fullName>
    </recommendedName>
</protein>
<evidence type="ECO:0000256" key="1">
    <source>
        <dbReference type="ARBA" id="ARBA00010751"/>
    </source>
</evidence>
<dbReference type="InterPro" id="IPR002765">
    <property type="entry name" value="UPF0145_YbjQ-like"/>
</dbReference>
<comment type="similarity">
    <text evidence="1 2">Belongs to the UPF0145 family.</text>
</comment>
<dbReference type="RefSeq" id="WP_146402812.1">
    <property type="nucleotide sequence ID" value="NZ_SJPQ01000004.1"/>
</dbReference>
<dbReference type="PANTHER" id="PTHR34068:SF2">
    <property type="entry name" value="UPF0145 PROTEIN SCO3412"/>
    <property type="match status" value="1"/>
</dbReference>
<evidence type="ECO:0000313" key="3">
    <source>
        <dbReference type="EMBL" id="TWT86764.1"/>
    </source>
</evidence>
<dbReference type="Proteomes" id="UP000315440">
    <property type="component" value="Unassembled WGS sequence"/>
</dbReference>
<reference evidence="3 4" key="1">
    <citation type="submission" date="2019-02" db="EMBL/GenBank/DDBJ databases">
        <title>Deep-cultivation of Planctomycetes and their phenomic and genomic characterization uncovers novel biology.</title>
        <authorList>
            <person name="Wiegand S."/>
            <person name="Jogler M."/>
            <person name="Boedeker C."/>
            <person name="Pinto D."/>
            <person name="Vollmers J."/>
            <person name="Rivas-Marin E."/>
            <person name="Kohn T."/>
            <person name="Peeters S.H."/>
            <person name="Heuer A."/>
            <person name="Rast P."/>
            <person name="Oberbeckmann S."/>
            <person name="Bunk B."/>
            <person name="Jeske O."/>
            <person name="Meyerdierks A."/>
            <person name="Storesund J.E."/>
            <person name="Kallscheuer N."/>
            <person name="Luecker S."/>
            <person name="Lage O.M."/>
            <person name="Pohl T."/>
            <person name="Merkel B.J."/>
            <person name="Hornburger P."/>
            <person name="Mueller R.-W."/>
            <person name="Bruemmer F."/>
            <person name="Labrenz M."/>
            <person name="Spormann A.M."/>
            <person name="Op Den Camp H."/>
            <person name="Overmann J."/>
            <person name="Amann R."/>
            <person name="Jetten M.S.M."/>
            <person name="Mascher T."/>
            <person name="Medema M.H."/>
            <person name="Devos D.P."/>
            <person name="Kaster A.-K."/>
            <person name="Ovreas L."/>
            <person name="Rohde M."/>
            <person name="Galperin M.Y."/>
            <person name="Jogler C."/>
        </authorList>
    </citation>
    <scope>NUCLEOTIDE SEQUENCE [LARGE SCALE GENOMIC DNA]</scope>
    <source>
        <strain evidence="3 4">Mal64</strain>
    </source>
</reference>
<sequence length="106" mass="11228">MIVTNTETVPGQQVVEIKGLVQGNTVRAKHAGRDIAASFKNLVGGELTGYTELLTESRRQATERMMAQATQLGANAILNVRFTTSAVTSGAAELYAYGTAVVLQAE</sequence>
<evidence type="ECO:0000256" key="2">
    <source>
        <dbReference type="HAMAP-Rule" id="MF_00338"/>
    </source>
</evidence>
<dbReference type="Gene3D" id="3.30.110.70">
    <property type="entry name" value="Hypothetical protein apc22750. Chain B"/>
    <property type="match status" value="1"/>
</dbReference>
<dbReference type="PANTHER" id="PTHR34068">
    <property type="entry name" value="UPF0145 PROTEIN YBJQ"/>
    <property type="match status" value="1"/>
</dbReference>
<gene>
    <name evidence="3" type="ORF">Mal64_35940</name>
</gene>
<dbReference type="AlphaFoldDB" id="A0A5C5ZHE7"/>